<evidence type="ECO:0000313" key="11">
    <source>
        <dbReference type="EMBL" id="MCU7693644.1"/>
    </source>
</evidence>
<comment type="subunit">
    <text evidence="4">Homodimer.</text>
</comment>
<feature type="binding site" evidence="4 6">
    <location>
        <position position="107"/>
    </location>
    <ligand>
        <name>substrate</name>
    </ligand>
</feature>
<dbReference type="SUPFAM" id="SSF69742">
    <property type="entry name" value="Glutamyl tRNA-reductase catalytic, N-terminal domain"/>
    <property type="match status" value="1"/>
</dbReference>
<comment type="domain">
    <text evidence="4">Possesses an unusual extended V-shaped dimeric structure with each monomer consisting of three distinct domains arranged along a curved 'spinal' alpha-helix. The N-terminal catalytic domain specifically recognizes the glutamate moiety of the substrate. The second domain is the NADPH-binding domain, and the third C-terminal domain is responsible for dimerization.</text>
</comment>
<evidence type="ECO:0000256" key="7">
    <source>
        <dbReference type="PIRSR" id="PIRSR000445-3"/>
    </source>
</evidence>
<dbReference type="CDD" id="cd05213">
    <property type="entry name" value="NAD_bind_Glutamyl_tRNA_reduct"/>
    <property type="match status" value="1"/>
</dbReference>
<comment type="catalytic activity">
    <reaction evidence="4">
        <text>(S)-4-amino-5-oxopentanoate + tRNA(Glu) + NADP(+) = L-glutamyl-tRNA(Glu) + NADPH + H(+)</text>
        <dbReference type="Rhea" id="RHEA:12344"/>
        <dbReference type="Rhea" id="RHEA-COMP:9663"/>
        <dbReference type="Rhea" id="RHEA-COMP:9680"/>
        <dbReference type="ChEBI" id="CHEBI:15378"/>
        <dbReference type="ChEBI" id="CHEBI:57501"/>
        <dbReference type="ChEBI" id="CHEBI:57783"/>
        <dbReference type="ChEBI" id="CHEBI:58349"/>
        <dbReference type="ChEBI" id="CHEBI:78442"/>
        <dbReference type="ChEBI" id="CHEBI:78520"/>
        <dbReference type="EC" id="1.2.1.70"/>
    </reaction>
</comment>
<dbReference type="SUPFAM" id="SSF51735">
    <property type="entry name" value="NAD(P)-binding Rossmann-fold domains"/>
    <property type="match status" value="1"/>
</dbReference>
<dbReference type="GO" id="GO:0050661">
    <property type="term" value="F:NADP binding"/>
    <property type="evidence" value="ECO:0007669"/>
    <property type="project" value="InterPro"/>
</dbReference>
<evidence type="ECO:0000256" key="8">
    <source>
        <dbReference type="PIRSR" id="PIRSR000445-4"/>
    </source>
</evidence>
<dbReference type="Gene3D" id="3.30.460.30">
    <property type="entry name" value="Glutamyl-tRNA reductase, N-terminal domain"/>
    <property type="match status" value="1"/>
</dbReference>
<dbReference type="Pfam" id="PF01488">
    <property type="entry name" value="Shikimate_DH"/>
    <property type="match status" value="1"/>
</dbReference>
<accession>A0AAE3LJR3</accession>
<sequence length="401" mass="44961">MDIQHLFVAGINYKKNDIGVRGSFALSPEQYLMLLGKAKSLNYTDLFVLSTCNRTEVYGVADQASDLVDLLCEFTQGSKEVLLEKGYIKNGCFAAEHLFNVSAGLDSQILGDYEIVGQLKSVVKTAKACGTISSFLERLTNTAFQASKIIKNTTKLSGGTISVAFSAIQYLKKTKQSFRNKKVIIIGAGKIGKNTCKNLKDYLKVKDITIVNRTNEKAQALAVDLDIDFAPFENYSEQLRKADVVIVATNAETPVLSKEDFKDCGNKILIDLSVPNNIDVNVKELEHISLANVDDLSKINDETLEMREAEVPKAKKIIMEHADEFYNWYKQRKNAPLIRTAKQKMLDLNNKVFVMDYNQQEKDMTVHRVIKTMAVKMRADHRPGCIYLEALNDFIAQKKSS</sequence>
<feature type="binding site" evidence="4 6">
    <location>
        <position position="118"/>
    </location>
    <ligand>
        <name>substrate</name>
    </ligand>
</feature>
<feature type="binding site" evidence="4 6">
    <location>
        <begin position="112"/>
        <end position="114"/>
    </location>
    <ligand>
        <name>substrate</name>
    </ligand>
</feature>
<comment type="pathway">
    <text evidence="4">Porphyrin-containing compound metabolism; protoporphyrin-IX biosynthesis; 5-aminolevulinate from L-glutamyl-tRNA(Glu): step 1/2.</text>
</comment>
<evidence type="ECO:0000256" key="6">
    <source>
        <dbReference type="PIRSR" id="PIRSR000445-2"/>
    </source>
</evidence>
<keyword evidence="2 4" id="KW-0560">Oxidoreductase</keyword>
<evidence type="ECO:0000256" key="4">
    <source>
        <dbReference type="HAMAP-Rule" id="MF_00087"/>
    </source>
</evidence>
<comment type="miscellaneous">
    <text evidence="4">During catalysis, the active site Cys acts as a nucleophile attacking the alpha-carbonyl group of tRNA-bound glutamate with the formation of a thioester intermediate between enzyme and glutamate, and the concomitant release of tRNA(Glu). The thioester intermediate is finally reduced by direct hydride transfer from NADPH, to form the product GSA.</text>
</comment>
<feature type="binding site" evidence="4 7">
    <location>
        <begin position="187"/>
        <end position="192"/>
    </location>
    <ligand>
        <name>NADP(+)</name>
        <dbReference type="ChEBI" id="CHEBI:58349"/>
    </ligand>
</feature>
<dbReference type="Pfam" id="PF05201">
    <property type="entry name" value="GlutR_N"/>
    <property type="match status" value="1"/>
</dbReference>
<comment type="function">
    <text evidence="4">Catalyzes the NADPH-dependent reduction of glutamyl-tRNA(Glu) to glutamate 1-semialdehyde (GSA).</text>
</comment>
<dbReference type="Gene3D" id="3.40.50.720">
    <property type="entry name" value="NAD(P)-binding Rossmann-like Domain"/>
    <property type="match status" value="1"/>
</dbReference>
<dbReference type="Proteomes" id="UP001209317">
    <property type="component" value="Unassembled WGS sequence"/>
</dbReference>
<dbReference type="InterPro" id="IPR036343">
    <property type="entry name" value="GluRdtase_N_sf"/>
</dbReference>
<dbReference type="InterPro" id="IPR018214">
    <property type="entry name" value="GluRdtase_CS"/>
</dbReference>
<evidence type="ECO:0000256" key="1">
    <source>
        <dbReference type="ARBA" id="ARBA00022857"/>
    </source>
</evidence>
<keyword evidence="1 4" id="KW-0521">NADP</keyword>
<reference evidence="11" key="1">
    <citation type="submission" date="2022-10" db="EMBL/GenBank/DDBJ databases">
        <authorList>
            <person name="Kim H.S."/>
            <person name="Kim J.-S."/>
            <person name="Suh M.K."/>
            <person name="Eom M.K."/>
            <person name="Lee J.-S."/>
        </authorList>
    </citation>
    <scope>NUCLEOTIDE SEQUENCE</scope>
    <source>
        <strain evidence="11">LIP-5</strain>
    </source>
</reference>
<evidence type="ECO:0000256" key="5">
    <source>
        <dbReference type="PIRSR" id="PIRSR000445-1"/>
    </source>
</evidence>
<dbReference type="NCBIfam" id="TIGR01035">
    <property type="entry name" value="hemA"/>
    <property type="match status" value="1"/>
</dbReference>
<evidence type="ECO:0000256" key="2">
    <source>
        <dbReference type="ARBA" id="ARBA00023002"/>
    </source>
</evidence>
<keyword evidence="12" id="KW-1185">Reference proteome</keyword>
<proteinExistence type="inferred from homology"/>
<dbReference type="RefSeq" id="WP_263037131.1">
    <property type="nucleotide sequence ID" value="NZ_JAOTPL010000003.1"/>
</dbReference>
<dbReference type="HAMAP" id="MF_00087">
    <property type="entry name" value="Glu_tRNA_reductase"/>
    <property type="match status" value="1"/>
</dbReference>
<feature type="active site" description="Nucleophile" evidence="4 5">
    <location>
        <position position="52"/>
    </location>
</feature>
<feature type="domain" description="Quinate/shikimate 5-dehydrogenase/glutamyl-tRNA reductase" evidence="9">
    <location>
        <begin position="172"/>
        <end position="299"/>
    </location>
</feature>
<dbReference type="EC" id="1.2.1.70" evidence="4"/>
<dbReference type="AlphaFoldDB" id="A0AAE3LJR3"/>
<name>A0AAE3LJR3_9BACT</name>
<gene>
    <name evidence="4 11" type="primary">hemA</name>
    <name evidence="11" type="ORF">OD355_03835</name>
</gene>
<evidence type="ECO:0000259" key="10">
    <source>
        <dbReference type="Pfam" id="PF05201"/>
    </source>
</evidence>
<feature type="domain" description="Glutamyl-tRNA reductase N-terminal" evidence="10">
    <location>
        <begin position="10"/>
        <end position="154"/>
    </location>
</feature>
<evidence type="ECO:0000313" key="12">
    <source>
        <dbReference type="Proteomes" id="UP001209317"/>
    </source>
</evidence>
<dbReference type="PIRSF" id="PIRSF000445">
    <property type="entry name" value="4pyrrol_synth_GluRdtase"/>
    <property type="match status" value="1"/>
</dbReference>
<dbReference type="InterPro" id="IPR015895">
    <property type="entry name" value="4pyrrol_synth_GluRdtase_N"/>
</dbReference>
<dbReference type="GO" id="GO:0019353">
    <property type="term" value="P:protoporphyrinogen IX biosynthetic process from glutamate"/>
    <property type="evidence" value="ECO:0007669"/>
    <property type="project" value="TreeGrafter"/>
</dbReference>
<comment type="similarity">
    <text evidence="4">Belongs to the glutamyl-tRNA reductase family.</text>
</comment>
<organism evidence="11 12">
    <name type="scientific">Haoranjiania flava</name>
    <dbReference type="NCBI Taxonomy" id="1856322"/>
    <lineage>
        <taxon>Bacteria</taxon>
        <taxon>Pseudomonadati</taxon>
        <taxon>Bacteroidota</taxon>
        <taxon>Chitinophagia</taxon>
        <taxon>Chitinophagales</taxon>
        <taxon>Chitinophagaceae</taxon>
        <taxon>Haoranjiania</taxon>
    </lineage>
</organism>
<dbReference type="PANTHER" id="PTHR43013">
    <property type="entry name" value="GLUTAMYL-TRNA REDUCTASE"/>
    <property type="match status" value="1"/>
</dbReference>
<feature type="site" description="Important for activity" evidence="4 8">
    <location>
        <position position="97"/>
    </location>
</feature>
<dbReference type="InterPro" id="IPR006151">
    <property type="entry name" value="Shikm_DH/Glu-tRNA_Rdtase"/>
</dbReference>
<keyword evidence="3 4" id="KW-0627">Porphyrin biosynthesis</keyword>
<dbReference type="InterPro" id="IPR036291">
    <property type="entry name" value="NAD(P)-bd_dom_sf"/>
</dbReference>
<protein>
    <recommendedName>
        <fullName evidence="4">Glutamyl-tRNA reductase</fullName>
        <shortName evidence="4">GluTR</shortName>
        <ecNumber evidence="4">1.2.1.70</ecNumber>
    </recommendedName>
</protein>
<comment type="caution">
    <text evidence="11">The sequence shown here is derived from an EMBL/GenBank/DDBJ whole genome shotgun (WGS) entry which is preliminary data.</text>
</comment>
<evidence type="ECO:0000259" key="9">
    <source>
        <dbReference type="Pfam" id="PF01488"/>
    </source>
</evidence>
<dbReference type="PANTHER" id="PTHR43013:SF1">
    <property type="entry name" value="GLUTAMYL-TRNA REDUCTASE"/>
    <property type="match status" value="1"/>
</dbReference>
<evidence type="ECO:0000256" key="3">
    <source>
        <dbReference type="ARBA" id="ARBA00023244"/>
    </source>
</evidence>
<dbReference type="InterPro" id="IPR000343">
    <property type="entry name" value="4pyrrol_synth_GluRdtase"/>
</dbReference>
<dbReference type="EMBL" id="JAOTPL010000003">
    <property type="protein sequence ID" value="MCU7693644.1"/>
    <property type="molecule type" value="Genomic_DNA"/>
</dbReference>
<dbReference type="GO" id="GO:0008883">
    <property type="term" value="F:glutamyl-tRNA reductase activity"/>
    <property type="evidence" value="ECO:0007669"/>
    <property type="project" value="UniProtKB-UniRule"/>
</dbReference>
<dbReference type="PROSITE" id="PS00747">
    <property type="entry name" value="GLUTR"/>
    <property type="match status" value="1"/>
</dbReference>
<feature type="binding site" evidence="4 6">
    <location>
        <begin position="51"/>
        <end position="54"/>
    </location>
    <ligand>
        <name>substrate</name>
    </ligand>
</feature>